<name>A0A520N5Y1_9GAMM</name>
<dbReference type="Gene3D" id="3.90.1030.10">
    <property type="entry name" value="Ribosomal protein L17"/>
    <property type="match status" value="1"/>
</dbReference>
<evidence type="ECO:0000256" key="5">
    <source>
        <dbReference type="RuleBase" id="RU000660"/>
    </source>
</evidence>
<organism evidence="6 7">
    <name type="scientific">SAR86 cluster bacterium</name>
    <dbReference type="NCBI Taxonomy" id="2030880"/>
    <lineage>
        <taxon>Bacteria</taxon>
        <taxon>Pseudomonadati</taxon>
        <taxon>Pseudomonadota</taxon>
        <taxon>Gammaproteobacteria</taxon>
        <taxon>SAR86 cluster</taxon>
    </lineage>
</organism>
<dbReference type="Pfam" id="PF01196">
    <property type="entry name" value="Ribosomal_L17"/>
    <property type="match status" value="1"/>
</dbReference>
<dbReference type="FunFam" id="3.90.1030.10:FF:000001">
    <property type="entry name" value="50S ribosomal protein L17"/>
    <property type="match status" value="1"/>
</dbReference>
<reference evidence="6 7" key="1">
    <citation type="submission" date="2019-02" db="EMBL/GenBank/DDBJ databases">
        <title>Prokaryotic population dynamics and viral predation in marine succession experiment using metagenomics: the confinement effect.</title>
        <authorList>
            <person name="Haro-Moreno J.M."/>
            <person name="Rodriguez-Valera F."/>
            <person name="Lopez-Perez M."/>
        </authorList>
    </citation>
    <scope>NUCLEOTIDE SEQUENCE [LARGE SCALE GENOMIC DNA]</scope>
    <source>
        <strain evidence="6">MED-G164</strain>
    </source>
</reference>
<keyword evidence="3 4" id="KW-0687">Ribonucleoprotein</keyword>
<sequence length="137" mass="15582">MRHKKSGRKFNRNSSHRKALFKNLAIALIERDIIKTTLPKAKELRRFIEPLITIGKTDTVANRRHAFSKLRSDSAVAKLFTEVSVNAKDRNGGYTRIIKAGFRPGDKADMAYIELVDRVIEDSEDLEPELKEEESAA</sequence>
<evidence type="ECO:0000313" key="7">
    <source>
        <dbReference type="Proteomes" id="UP000315283"/>
    </source>
</evidence>
<protein>
    <recommendedName>
        <fullName evidence="4">Large ribosomal subunit protein bL17</fullName>
    </recommendedName>
</protein>
<keyword evidence="2 4" id="KW-0689">Ribosomal protein</keyword>
<dbReference type="EMBL" id="SHBJ01000006">
    <property type="protein sequence ID" value="RZO28892.1"/>
    <property type="molecule type" value="Genomic_DNA"/>
</dbReference>
<dbReference type="Proteomes" id="UP000315283">
    <property type="component" value="Unassembled WGS sequence"/>
</dbReference>
<dbReference type="InterPro" id="IPR036373">
    <property type="entry name" value="Ribosomal_bL17_sf"/>
</dbReference>
<dbReference type="InterPro" id="IPR047859">
    <property type="entry name" value="Ribosomal_bL17_CS"/>
</dbReference>
<dbReference type="GO" id="GO:0003735">
    <property type="term" value="F:structural constituent of ribosome"/>
    <property type="evidence" value="ECO:0007669"/>
    <property type="project" value="InterPro"/>
</dbReference>
<dbReference type="HAMAP" id="MF_01368">
    <property type="entry name" value="Ribosomal_bL17"/>
    <property type="match status" value="1"/>
</dbReference>
<dbReference type="PROSITE" id="PS01167">
    <property type="entry name" value="RIBOSOMAL_L17"/>
    <property type="match status" value="1"/>
</dbReference>
<dbReference type="GO" id="GO:0022625">
    <property type="term" value="C:cytosolic large ribosomal subunit"/>
    <property type="evidence" value="ECO:0007669"/>
    <property type="project" value="TreeGrafter"/>
</dbReference>
<evidence type="ECO:0000313" key="6">
    <source>
        <dbReference type="EMBL" id="RZO28892.1"/>
    </source>
</evidence>
<evidence type="ECO:0000256" key="4">
    <source>
        <dbReference type="HAMAP-Rule" id="MF_01368"/>
    </source>
</evidence>
<evidence type="ECO:0000256" key="3">
    <source>
        <dbReference type="ARBA" id="ARBA00023274"/>
    </source>
</evidence>
<gene>
    <name evidence="4 6" type="primary">rplQ</name>
    <name evidence="6" type="ORF">EVA97_01370</name>
</gene>
<comment type="similarity">
    <text evidence="1 4 5">Belongs to the bacterial ribosomal protein bL17 family.</text>
</comment>
<dbReference type="PANTHER" id="PTHR14413:SF16">
    <property type="entry name" value="LARGE RIBOSOMAL SUBUNIT PROTEIN BL17M"/>
    <property type="match status" value="1"/>
</dbReference>
<dbReference type="GO" id="GO:0006412">
    <property type="term" value="P:translation"/>
    <property type="evidence" value="ECO:0007669"/>
    <property type="project" value="UniProtKB-UniRule"/>
</dbReference>
<comment type="subunit">
    <text evidence="4">Part of the 50S ribosomal subunit. Contacts protein L32.</text>
</comment>
<evidence type="ECO:0000256" key="2">
    <source>
        <dbReference type="ARBA" id="ARBA00022980"/>
    </source>
</evidence>
<comment type="caution">
    <text evidence="6">The sequence shown here is derived from an EMBL/GenBank/DDBJ whole genome shotgun (WGS) entry which is preliminary data.</text>
</comment>
<proteinExistence type="inferred from homology"/>
<dbReference type="PANTHER" id="PTHR14413">
    <property type="entry name" value="RIBOSOMAL PROTEIN L17"/>
    <property type="match status" value="1"/>
</dbReference>
<dbReference type="NCBIfam" id="TIGR00059">
    <property type="entry name" value="L17"/>
    <property type="match status" value="1"/>
</dbReference>
<evidence type="ECO:0000256" key="1">
    <source>
        <dbReference type="ARBA" id="ARBA00008777"/>
    </source>
</evidence>
<dbReference type="AlphaFoldDB" id="A0A520N5Y1"/>
<dbReference type="SUPFAM" id="SSF64263">
    <property type="entry name" value="Prokaryotic ribosomal protein L17"/>
    <property type="match status" value="1"/>
</dbReference>
<accession>A0A520N5Y1</accession>
<dbReference type="InterPro" id="IPR000456">
    <property type="entry name" value="Ribosomal_bL17"/>
</dbReference>